<feature type="compositionally biased region" description="Basic residues" evidence="1">
    <location>
        <begin position="139"/>
        <end position="153"/>
    </location>
</feature>
<dbReference type="EMBL" id="CAJNIZ010031346">
    <property type="protein sequence ID" value="CAE7530019.1"/>
    <property type="molecule type" value="Genomic_DNA"/>
</dbReference>
<feature type="compositionally biased region" description="Basic residues" evidence="1">
    <location>
        <begin position="274"/>
        <end position="290"/>
    </location>
</feature>
<feature type="region of interest" description="Disordered" evidence="1">
    <location>
        <begin position="210"/>
        <end position="299"/>
    </location>
</feature>
<evidence type="ECO:0000313" key="3">
    <source>
        <dbReference type="Proteomes" id="UP000649617"/>
    </source>
</evidence>
<feature type="compositionally biased region" description="Low complexity" evidence="1">
    <location>
        <begin position="46"/>
        <end position="61"/>
    </location>
</feature>
<protein>
    <submittedName>
        <fullName evidence="2">Uncharacterized protein</fullName>
    </submittedName>
</protein>
<name>A0A812TD02_SYMPI</name>
<feature type="region of interest" description="Disordered" evidence="1">
    <location>
        <begin position="1"/>
        <end position="187"/>
    </location>
</feature>
<organism evidence="2 3">
    <name type="scientific">Symbiodinium pilosum</name>
    <name type="common">Dinoflagellate</name>
    <dbReference type="NCBI Taxonomy" id="2952"/>
    <lineage>
        <taxon>Eukaryota</taxon>
        <taxon>Sar</taxon>
        <taxon>Alveolata</taxon>
        <taxon>Dinophyceae</taxon>
        <taxon>Suessiales</taxon>
        <taxon>Symbiodiniaceae</taxon>
        <taxon>Symbiodinium</taxon>
    </lineage>
</organism>
<evidence type="ECO:0000256" key="1">
    <source>
        <dbReference type="SAM" id="MobiDB-lite"/>
    </source>
</evidence>
<comment type="caution">
    <text evidence="2">The sequence shown here is derived from an EMBL/GenBank/DDBJ whole genome shotgun (WGS) entry which is preliminary data.</text>
</comment>
<dbReference type="Proteomes" id="UP000649617">
    <property type="component" value="Unassembled WGS sequence"/>
</dbReference>
<accession>A0A812TD02</accession>
<proteinExistence type="predicted"/>
<feature type="compositionally biased region" description="Basic and acidic residues" evidence="1">
    <location>
        <begin position="24"/>
        <end position="44"/>
    </location>
</feature>
<feature type="non-terminal residue" evidence="2">
    <location>
        <position position="1"/>
    </location>
</feature>
<evidence type="ECO:0000313" key="2">
    <source>
        <dbReference type="EMBL" id="CAE7530019.1"/>
    </source>
</evidence>
<keyword evidence="3" id="KW-1185">Reference proteome</keyword>
<gene>
    <name evidence="2" type="ORF">SPIL2461_LOCUS13957</name>
</gene>
<reference evidence="2" key="1">
    <citation type="submission" date="2021-02" db="EMBL/GenBank/DDBJ databases">
        <authorList>
            <person name="Dougan E. K."/>
            <person name="Rhodes N."/>
            <person name="Thang M."/>
            <person name="Chan C."/>
        </authorList>
    </citation>
    <scope>NUCLEOTIDE SEQUENCE</scope>
</reference>
<feature type="compositionally biased region" description="Basic and acidic residues" evidence="1">
    <location>
        <begin position="88"/>
        <end position="102"/>
    </location>
</feature>
<feature type="compositionally biased region" description="Basic and acidic residues" evidence="1">
    <location>
        <begin position="170"/>
        <end position="179"/>
    </location>
</feature>
<sequence>PRRTVGVGRGHAAAAPHRTSPWRDGAHPAEDEQDREDHGRRDQDPDPSSASPARSRGAAAPGHEAPGSPVLPESGRSHGAPQRVPAAGERDPARGPDRDRAPGRGGQAAAAEGRHAQRRTTRRPEQSGSGVRGATRQSRGGRRPQRGSRRPERRGRGGPQPATGPAEIRGTAESDRDAGAAHGQRLRGPVPAALLRHGLLLLLQARDRLPGGARLPHAGSGGDHQGHARDTAGAEQRQVPRPRAHAEAGERGPIQGPLRARTVARREKGAGQLRRPKPQHSRHAPGAKHHAAPDPRQSDLLRHAALRDLLA</sequence>
<feature type="non-terminal residue" evidence="2">
    <location>
        <position position="311"/>
    </location>
</feature>
<dbReference type="AlphaFoldDB" id="A0A812TD02"/>